<dbReference type="RefSeq" id="WP_093797785.1">
    <property type="nucleotide sequence ID" value="NZ_CP155571.1"/>
</dbReference>
<dbReference type="Gene3D" id="2.30.30.40">
    <property type="entry name" value="SH3 Domains"/>
    <property type="match status" value="1"/>
</dbReference>
<organism evidence="2 3">
    <name type="scientific">Sporomusa acidovorans (strain ATCC 49682 / DSM 3132 / Mol)</name>
    <dbReference type="NCBI Taxonomy" id="1123286"/>
    <lineage>
        <taxon>Bacteria</taxon>
        <taxon>Bacillati</taxon>
        <taxon>Bacillota</taxon>
        <taxon>Negativicutes</taxon>
        <taxon>Selenomonadales</taxon>
        <taxon>Sporomusaceae</taxon>
        <taxon>Sporomusa</taxon>
    </lineage>
</organism>
<name>A0ABZ3J2P5_SPOA4</name>
<dbReference type="InterPro" id="IPR036061">
    <property type="entry name" value="CheW-like_dom_sf"/>
</dbReference>
<evidence type="ECO:0000313" key="2">
    <source>
        <dbReference type="EMBL" id="XFO72331.1"/>
    </source>
</evidence>
<keyword evidence="3" id="KW-1185">Reference proteome</keyword>
<dbReference type="Pfam" id="PF01584">
    <property type="entry name" value="CheW"/>
    <property type="match status" value="1"/>
</dbReference>
<accession>A0ABZ3J2P5</accession>
<gene>
    <name evidence="2" type="primary">cheW_2</name>
    <name evidence="2" type="ORF">SPACI_023830</name>
</gene>
<evidence type="ECO:0000259" key="1">
    <source>
        <dbReference type="PROSITE" id="PS50851"/>
    </source>
</evidence>
<protein>
    <submittedName>
        <fullName evidence="2">Chemotaxis protein CheW</fullName>
    </submittedName>
</protein>
<dbReference type="PANTHER" id="PTHR22617:SF23">
    <property type="entry name" value="CHEMOTAXIS PROTEIN CHEW"/>
    <property type="match status" value="1"/>
</dbReference>
<dbReference type="PANTHER" id="PTHR22617">
    <property type="entry name" value="CHEMOTAXIS SENSOR HISTIDINE KINASE-RELATED"/>
    <property type="match status" value="1"/>
</dbReference>
<dbReference type="InterPro" id="IPR039315">
    <property type="entry name" value="CheW"/>
</dbReference>
<feature type="domain" description="CheW-like" evidence="1">
    <location>
        <begin position="3"/>
        <end position="145"/>
    </location>
</feature>
<dbReference type="Gene3D" id="2.40.50.180">
    <property type="entry name" value="CheA-289, Domain 4"/>
    <property type="match status" value="1"/>
</dbReference>
<reference evidence="2" key="1">
    <citation type="submission" date="2024-05" db="EMBL/GenBank/DDBJ databases">
        <title>Isolation and characterization of Sporomusa carbonis sp. nov., a carboxydotrophic hydrogenogen in the genus of Sporomusa isolated from a charcoal burning pile.</title>
        <authorList>
            <person name="Boeer T."/>
            <person name="Rosenbaum F."/>
            <person name="Eysell L."/>
            <person name="Mueller V."/>
            <person name="Daniel R."/>
            <person name="Poehlein A."/>
        </authorList>
    </citation>
    <scope>NUCLEOTIDE SEQUENCE [LARGE SCALE GENOMIC DNA]</scope>
    <source>
        <strain evidence="2">DSM 3132</strain>
    </source>
</reference>
<dbReference type="SMART" id="SM00260">
    <property type="entry name" value="CheW"/>
    <property type="match status" value="1"/>
</dbReference>
<dbReference type="InterPro" id="IPR002545">
    <property type="entry name" value="CheW-lke_dom"/>
</dbReference>
<dbReference type="Proteomes" id="UP000216052">
    <property type="component" value="Chromosome"/>
</dbReference>
<sequence length="161" mass="17703">MAISQIVIFEIDGSEYGIDALAVNGILRAQKYKIQKVPGHSRIIEGMINLRGQVNYIYNLRNKFGLKEMTNAEDSKFIMLNMEGQVVGCIVDEVTDIVHFNEAELQVPPTLAGSLSVSYIKGIAKVDDRMIIILDPVQLLTEDGSSMEASLVKLSDLAISS</sequence>
<dbReference type="PROSITE" id="PS50851">
    <property type="entry name" value="CHEW"/>
    <property type="match status" value="1"/>
</dbReference>
<proteinExistence type="predicted"/>
<dbReference type="EMBL" id="CP155571">
    <property type="protein sequence ID" value="XFO72331.1"/>
    <property type="molecule type" value="Genomic_DNA"/>
</dbReference>
<dbReference type="SUPFAM" id="SSF50341">
    <property type="entry name" value="CheW-like"/>
    <property type="match status" value="1"/>
</dbReference>
<evidence type="ECO:0000313" key="3">
    <source>
        <dbReference type="Proteomes" id="UP000216052"/>
    </source>
</evidence>